<dbReference type="AlphaFoldDB" id="H1KM63"/>
<comment type="similarity">
    <text evidence="1">Belongs to the glycosyltransferase 2 family.</text>
</comment>
<dbReference type="EMBL" id="AGJK01000113">
    <property type="protein sequence ID" value="EHP91382.1"/>
    <property type="molecule type" value="Genomic_DNA"/>
</dbReference>
<keyword evidence="3 6" id="KW-0808">Transferase</keyword>
<accession>H1KM63</accession>
<dbReference type="SUPFAM" id="SSF53448">
    <property type="entry name" value="Nucleotide-diphospho-sugar transferases"/>
    <property type="match status" value="1"/>
</dbReference>
<feature type="domain" description="Glycosyl transferase family 1" evidence="4">
    <location>
        <begin position="837"/>
        <end position="981"/>
    </location>
</feature>
<protein>
    <submittedName>
        <fullName evidence="6">Glycosyl transferase family 2</fullName>
    </submittedName>
</protein>
<dbReference type="InterPro" id="IPR029044">
    <property type="entry name" value="Nucleotide-diphossugar_trans"/>
</dbReference>
<dbReference type="PATRIC" id="fig|882800.3.peg.3672"/>
<keyword evidence="2" id="KW-0328">Glycosyltransferase</keyword>
<proteinExistence type="inferred from homology"/>
<dbReference type="RefSeq" id="WP_003602098.1">
    <property type="nucleotide sequence ID" value="NZ_AGJK01000113.1"/>
</dbReference>
<evidence type="ECO:0000259" key="4">
    <source>
        <dbReference type="Pfam" id="PF00534"/>
    </source>
</evidence>
<dbReference type="InterPro" id="IPR001296">
    <property type="entry name" value="Glyco_trans_1"/>
</dbReference>
<dbReference type="Pfam" id="PF00534">
    <property type="entry name" value="Glycos_transf_1"/>
    <property type="match status" value="1"/>
</dbReference>
<dbReference type="InterPro" id="IPR001173">
    <property type="entry name" value="Glyco_trans_2-like"/>
</dbReference>
<dbReference type="Pfam" id="PF00535">
    <property type="entry name" value="Glycos_transf_2"/>
    <property type="match status" value="1"/>
</dbReference>
<dbReference type="CDD" id="cd03801">
    <property type="entry name" value="GT4_PimA-like"/>
    <property type="match status" value="1"/>
</dbReference>
<comment type="caution">
    <text evidence="6">The sequence shown here is derived from an EMBL/GenBank/DDBJ whole genome shotgun (WGS) entry which is preliminary data.</text>
</comment>
<dbReference type="Proteomes" id="UP000004382">
    <property type="component" value="Unassembled WGS sequence"/>
</dbReference>
<organism evidence="6 7">
    <name type="scientific">Methylorubrum extorquens DSM 13060</name>
    <dbReference type="NCBI Taxonomy" id="882800"/>
    <lineage>
        <taxon>Bacteria</taxon>
        <taxon>Pseudomonadati</taxon>
        <taxon>Pseudomonadota</taxon>
        <taxon>Alphaproteobacteria</taxon>
        <taxon>Hyphomicrobiales</taxon>
        <taxon>Methylobacteriaceae</taxon>
        <taxon>Methylorubrum</taxon>
    </lineage>
</organism>
<evidence type="ECO:0000313" key="7">
    <source>
        <dbReference type="Proteomes" id="UP000004382"/>
    </source>
</evidence>
<dbReference type="SUPFAM" id="SSF53756">
    <property type="entry name" value="UDP-Glycosyltransferase/glycogen phosphorylase"/>
    <property type="match status" value="1"/>
</dbReference>
<evidence type="ECO:0000256" key="3">
    <source>
        <dbReference type="ARBA" id="ARBA00022679"/>
    </source>
</evidence>
<feature type="domain" description="Glycosyltransferase 2-like" evidence="5">
    <location>
        <begin position="276"/>
        <end position="427"/>
    </location>
</feature>
<evidence type="ECO:0000313" key="6">
    <source>
        <dbReference type="EMBL" id="EHP91382.1"/>
    </source>
</evidence>
<evidence type="ECO:0000256" key="2">
    <source>
        <dbReference type="ARBA" id="ARBA00022676"/>
    </source>
</evidence>
<evidence type="ECO:0000259" key="5">
    <source>
        <dbReference type="Pfam" id="PF00535"/>
    </source>
</evidence>
<dbReference type="GO" id="GO:0016757">
    <property type="term" value="F:glycosyltransferase activity"/>
    <property type="evidence" value="ECO:0007669"/>
    <property type="project" value="UniProtKB-KW"/>
</dbReference>
<dbReference type="PANTHER" id="PTHR43179:SF12">
    <property type="entry name" value="GALACTOFURANOSYLTRANSFERASE GLFT2"/>
    <property type="match status" value="1"/>
</dbReference>
<name>H1KM63_METEX</name>
<dbReference type="Gene3D" id="3.40.50.2000">
    <property type="entry name" value="Glycogen Phosphorylase B"/>
    <property type="match status" value="1"/>
</dbReference>
<gene>
    <name evidence="6" type="ORF">MetexDRAFT_3726</name>
</gene>
<sequence>MAMKKKIINVKRSITNRFVQNNNLDACKEIFDERWYLQRYIGVEKQIEREGIAPFEYFLNFGIADNHTPNALFDYEYYLRFSANQSSGSTTAIGLLQDFINNPGAKLASTHPLFDPIWYLSQNKDVLQECVAGRSYPLMHFIKFGAAEGRNPHPLFNSEWYLDIYPDARKAVVEGKLNAISHYLLLGSKLGYSPSSDFDTTWYIEKHTEIQPLISKGTIDALSYFIAIGEKEGHLKRSHVTRIGSQITKNELSFNPNTYFFASKKQWALSKRPLVSIIIVNKDGSHHLPALIDSLLDQTYTNFEIIFVDNASEDNSCAIMRLSKLPIKIIELKNNLGFAEANNIGLRSASGELIGILNNDTRADKNWLSDLVSTIKYRPNAAAVTSKIRFWTKFTSIKIRSNEGFSLEKNRLLESLHYKKFFTDIGHVSGDAVSAVNRGDRFEISLKAPVQSSEIVLQISATSAGQYITIENEFDTSTFAISDESESILYKISDQAMEFGEYVINNAGSDMEPDLTTFDRGFGEFDRGQFDTIEVVRLLCGCAALIRRDALQGYDLFVSDFVAYYEDSELSMRLNHSGLEIYYCPSAIIYHKHSSTSVERSEFWMTYVNRNRVIFRYMLMSSKTREDDYDATILTLNHHKSYFENRNNILTADDKNYSRALPKIISDLPILRSKVLHGELHRKSGLRIGIYDNFWHTLGGGEAHALSFIDELSTFGRVELISEFDFDLDRVLRYFGKQSAGVAKRLVHRMVPEVTSEYDLFINSTYMSECPSYAKHSIYLVSFPSRTPSAAFLSSYYFLANSRYTASWMSKLWGSDKYAATVFYPAIANKLVSASDELINKKQKIILSVGRFFRTGHSKNQHLIADIFKELHRDPLFADWKLVLVGSVNDESYVREIRDSLIGCNADVLTNVPIETLTSHYAEASIYIHASGYGRDADDEPENFEHFGMTIAEAALNGCFPIVYDAAGPREIVEVLGSGRLYSDLGEARIALYESVASVSTPGLGSDIMGEVRRKALRSFMLSTSSGYREAIRGVLSDVGLDCKQSRASANVDTPFATGA</sequence>
<evidence type="ECO:0000256" key="1">
    <source>
        <dbReference type="ARBA" id="ARBA00006739"/>
    </source>
</evidence>
<dbReference type="PANTHER" id="PTHR43179">
    <property type="entry name" value="RHAMNOSYLTRANSFERASE WBBL"/>
    <property type="match status" value="1"/>
</dbReference>
<reference evidence="6 7" key="1">
    <citation type="submission" date="2011-09" db="EMBL/GenBank/DDBJ databases">
        <title>The draft genome of Methylobacterium extorquens DSM 13060.</title>
        <authorList>
            <consortium name="US DOE Joint Genome Institute (JGI-PGF)"/>
            <person name="Lucas S."/>
            <person name="Han J."/>
            <person name="Lapidus A."/>
            <person name="Cheng J.-F."/>
            <person name="Goodwin L."/>
            <person name="Pitluck S."/>
            <person name="Peters L."/>
            <person name="Land M.L."/>
            <person name="Hauser L."/>
            <person name="Koskimaki J."/>
            <person name="Halonen O."/>
            <person name="Pirttila A."/>
            <person name="Frank C."/>
            <person name="Woyke T.J."/>
        </authorList>
    </citation>
    <scope>NUCLEOTIDE SEQUENCE [LARGE SCALE GENOMIC DNA]</scope>
    <source>
        <strain evidence="6 7">DSM 13060</strain>
    </source>
</reference>
<dbReference type="Gene3D" id="3.90.550.10">
    <property type="entry name" value="Spore Coat Polysaccharide Biosynthesis Protein SpsA, Chain A"/>
    <property type="match status" value="1"/>
</dbReference>